<feature type="transmembrane region" description="Helical" evidence="1">
    <location>
        <begin position="41"/>
        <end position="61"/>
    </location>
</feature>
<sequence length="284" mass="33164">MSNRHKKDDQEKNMIKRILVITLLSLTVIAPILLTIIPKSIFYYGFMAMTVHSLFPLAFIGEEIILFKEFDSSVLLEPNEAGAIMTPIIAALIAYIAYDRLNALHSQRYIESINLERREWLNRLRTTCKEYYVLAENLYNNPNLILPSKKKEMENQLNEKRIYLKLLTNPKEEHVKALHNIMEKISVNNINKSNNCCCNNCKKSSNVEEFLKQLESTIQIILKTEWSIIKEETRKGRELENIEKEKKLIKTIYNTKEALKCDNELNPCILKYINNLSSNIYDCN</sequence>
<dbReference type="EMBL" id="RAPK01000010">
    <property type="protein sequence ID" value="RKD71376.1"/>
    <property type="molecule type" value="Genomic_DNA"/>
</dbReference>
<protein>
    <submittedName>
        <fullName evidence="2">Uncharacterized protein</fullName>
    </submittedName>
</protein>
<accession>A0A419V081</accession>
<feature type="transmembrane region" description="Helical" evidence="1">
    <location>
        <begin position="14"/>
        <end position="34"/>
    </location>
</feature>
<feature type="transmembrane region" description="Helical" evidence="1">
    <location>
        <begin position="81"/>
        <end position="98"/>
    </location>
</feature>
<keyword evidence="3" id="KW-1185">Reference proteome</keyword>
<dbReference type="RefSeq" id="WP_120193910.1">
    <property type="nucleotide sequence ID" value="NZ_RAPK01000010.1"/>
</dbReference>
<reference evidence="2 3" key="1">
    <citation type="submission" date="2018-09" db="EMBL/GenBank/DDBJ databases">
        <title>Genomic Encyclopedia of Archaeal and Bacterial Type Strains, Phase II (KMG-II): from individual species to whole genera.</title>
        <authorList>
            <person name="Goeker M."/>
        </authorList>
    </citation>
    <scope>NUCLEOTIDE SEQUENCE [LARGE SCALE GENOMIC DNA]</scope>
    <source>
        <strain evidence="2 3">DSM 17008</strain>
    </source>
</reference>
<keyword evidence="1" id="KW-1133">Transmembrane helix</keyword>
<organism evidence="2 3">
    <name type="scientific">Sinobaca qinghaiensis</name>
    <dbReference type="NCBI Taxonomy" id="342944"/>
    <lineage>
        <taxon>Bacteria</taxon>
        <taxon>Bacillati</taxon>
        <taxon>Bacillota</taxon>
        <taxon>Bacilli</taxon>
        <taxon>Bacillales</taxon>
        <taxon>Sporolactobacillaceae</taxon>
        <taxon>Sinobaca</taxon>
    </lineage>
</organism>
<dbReference type="OrthoDB" id="10001340at2"/>
<dbReference type="AlphaFoldDB" id="A0A419V081"/>
<dbReference type="Proteomes" id="UP000285120">
    <property type="component" value="Unassembled WGS sequence"/>
</dbReference>
<gene>
    <name evidence="2" type="ORF">ATL39_2772</name>
</gene>
<name>A0A419V081_9BACL</name>
<comment type="caution">
    <text evidence="2">The sequence shown here is derived from an EMBL/GenBank/DDBJ whole genome shotgun (WGS) entry which is preliminary data.</text>
</comment>
<keyword evidence="1" id="KW-0812">Transmembrane</keyword>
<keyword evidence="1" id="KW-0472">Membrane</keyword>
<evidence type="ECO:0000256" key="1">
    <source>
        <dbReference type="SAM" id="Phobius"/>
    </source>
</evidence>
<evidence type="ECO:0000313" key="2">
    <source>
        <dbReference type="EMBL" id="RKD71376.1"/>
    </source>
</evidence>
<proteinExistence type="predicted"/>
<evidence type="ECO:0000313" key="3">
    <source>
        <dbReference type="Proteomes" id="UP000285120"/>
    </source>
</evidence>